<dbReference type="GO" id="GO:0030170">
    <property type="term" value="F:pyridoxal phosphate binding"/>
    <property type="evidence" value="ECO:0007669"/>
    <property type="project" value="InterPro"/>
</dbReference>
<proteinExistence type="predicted"/>
<feature type="domain" description="MOSC" evidence="2">
    <location>
        <begin position="20"/>
        <end position="161"/>
    </location>
</feature>
<organism evidence="3 4">
    <name type="scientific">Cymbomonas tetramitiformis</name>
    <dbReference type="NCBI Taxonomy" id="36881"/>
    <lineage>
        <taxon>Eukaryota</taxon>
        <taxon>Viridiplantae</taxon>
        <taxon>Chlorophyta</taxon>
        <taxon>Pyramimonadophyceae</taxon>
        <taxon>Pyramimonadales</taxon>
        <taxon>Pyramimonadaceae</taxon>
        <taxon>Cymbomonas</taxon>
    </lineage>
</organism>
<evidence type="ECO:0000256" key="1">
    <source>
        <dbReference type="SAM" id="Phobius"/>
    </source>
</evidence>
<accession>A0AAE0BLS6</accession>
<keyword evidence="1" id="KW-0472">Membrane</keyword>
<dbReference type="Pfam" id="PF03473">
    <property type="entry name" value="MOSC"/>
    <property type="match status" value="1"/>
</dbReference>
<keyword evidence="1" id="KW-1133">Transmembrane helix</keyword>
<protein>
    <recommendedName>
        <fullName evidence="2">MOSC domain-containing protein</fullName>
    </recommendedName>
</protein>
<dbReference type="GO" id="GO:0030151">
    <property type="term" value="F:molybdenum ion binding"/>
    <property type="evidence" value="ECO:0007669"/>
    <property type="project" value="InterPro"/>
</dbReference>
<dbReference type="PROSITE" id="PS51340">
    <property type="entry name" value="MOSC"/>
    <property type="match status" value="1"/>
</dbReference>
<dbReference type="Gene3D" id="2.40.33.20">
    <property type="entry name" value="PK beta-barrel domain-like"/>
    <property type="match status" value="1"/>
</dbReference>
<evidence type="ECO:0000259" key="2">
    <source>
        <dbReference type="PROSITE" id="PS51340"/>
    </source>
</evidence>
<dbReference type="PANTHER" id="PTHR36930:SF1">
    <property type="entry name" value="MOSC DOMAIN-CONTAINING PROTEIN"/>
    <property type="match status" value="1"/>
</dbReference>
<dbReference type="GO" id="GO:0003824">
    <property type="term" value="F:catalytic activity"/>
    <property type="evidence" value="ECO:0007669"/>
    <property type="project" value="InterPro"/>
</dbReference>
<evidence type="ECO:0000313" key="4">
    <source>
        <dbReference type="Proteomes" id="UP001190700"/>
    </source>
</evidence>
<feature type="transmembrane region" description="Helical" evidence="1">
    <location>
        <begin position="249"/>
        <end position="269"/>
    </location>
</feature>
<dbReference type="InterPro" id="IPR052716">
    <property type="entry name" value="MOSC_domain"/>
</dbReference>
<sequence length="275" mass="29418">MASCIIEGIYAASKSTGDMRLLQSAKLVAGLGMAGDRYAEHCGTYTIVKEPGRQLTLISADAVEAATAAHPEPLEPVRIGNLRRNVVLRGVTCHELNSCVGRKVQIGACVLFVHRLCVPCMYNEMKNGCEGLRDALWYATGVNCEVLAGGDIHVGDRVNLGLEWDPDLSRVNDGGKPQGFYVHPKKRSAQEAKANKGMPAEVGQKLALKDPEGIWRLQSAYESVGLGFVAGGMPPAARAPTTQRSDPNVFFLFVVVAALTVVLQCVFVWGHAGGS</sequence>
<name>A0AAE0BLS6_9CHLO</name>
<keyword evidence="1" id="KW-0812">Transmembrane</keyword>
<dbReference type="EMBL" id="LGRX02034253">
    <property type="protein sequence ID" value="KAK3238334.1"/>
    <property type="molecule type" value="Genomic_DNA"/>
</dbReference>
<dbReference type="PANTHER" id="PTHR36930">
    <property type="entry name" value="METAL-SULFUR CLUSTER BIOSYNTHESIS PROTEINS YUAD-RELATED"/>
    <property type="match status" value="1"/>
</dbReference>
<reference evidence="3 4" key="1">
    <citation type="journal article" date="2015" name="Genome Biol. Evol.">
        <title>Comparative Genomics of a Bacterivorous Green Alga Reveals Evolutionary Causalities and Consequences of Phago-Mixotrophic Mode of Nutrition.</title>
        <authorList>
            <person name="Burns J.A."/>
            <person name="Paasch A."/>
            <person name="Narechania A."/>
            <person name="Kim E."/>
        </authorList>
    </citation>
    <scope>NUCLEOTIDE SEQUENCE [LARGE SCALE GENOMIC DNA]</scope>
    <source>
        <strain evidence="3 4">PLY_AMNH</strain>
    </source>
</reference>
<evidence type="ECO:0000313" key="3">
    <source>
        <dbReference type="EMBL" id="KAK3238334.1"/>
    </source>
</evidence>
<gene>
    <name evidence="3" type="ORF">CYMTET_51645</name>
</gene>
<dbReference type="Proteomes" id="UP001190700">
    <property type="component" value="Unassembled WGS sequence"/>
</dbReference>
<dbReference type="InterPro" id="IPR011037">
    <property type="entry name" value="Pyrv_Knase-like_insert_dom_sf"/>
</dbReference>
<dbReference type="InterPro" id="IPR005302">
    <property type="entry name" value="MoCF_Sase_C"/>
</dbReference>
<dbReference type="SUPFAM" id="SSF50800">
    <property type="entry name" value="PK beta-barrel domain-like"/>
    <property type="match status" value="1"/>
</dbReference>
<keyword evidence="4" id="KW-1185">Reference proteome</keyword>
<comment type="caution">
    <text evidence="3">The sequence shown here is derived from an EMBL/GenBank/DDBJ whole genome shotgun (WGS) entry which is preliminary data.</text>
</comment>
<dbReference type="AlphaFoldDB" id="A0AAE0BLS6"/>